<dbReference type="Proteomes" id="UP001223144">
    <property type="component" value="Unassembled WGS sequence"/>
</dbReference>
<comment type="caution">
    <text evidence="1">The sequence shown here is derived from an EMBL/GenBank/DDBJ whole genome shotgun (WGS) entry which is preliminary data.</text>
</comment>
<name>A0ABT6HX21_9ACTN</name>
<dbReference type="InterPro" id="IPR036527">
    <property type="entry name" value="SCP2_sterol-bd_dom_sf"/>
</dbReference>
<gene>
    <name evidence="1" type="ORF">QCN29_29700</name>
</gene>
<dbReference type="RefSeq" id="WP_240139823.1">
    <property type="nucleotide sequence ID" value="NZ_JARWBG010000050.1"/>
</dbReference>
<reference evidence="1 2" key="1">
    <citation type="submission" date="2023-04" db="EMBL/GenBank/DDBJ databases">
        <title>Streptomyces chengmaiensis sp. nov. isolated from the stem of mangrove plant in Hainan.</title>
        <authorList>
            <person name="Huang X."/>
            <person name="Zhou S."/>
            <person name="Chu X."/>
            <person name="Xie Y."/>
            <person name="Lin Y."/>
        </authorList>
    </citation>
    <scope>NUCLEOTIDE SEQUENCE [LARGE SCALE GENOMIC DNA]</scope>
    <source>
        <strain evidence="1 2">HNM0663</strain>
    </source>
</reference>
<protein>
    <submittedName>
        <fullName evidence="1">Sterol-binding protein</fullName>
    </submittedName>
</protein>
<sequence>MATTEECRDALDRLSDSLARADGGVRAAAALDRSLSCHITDLRITFTGRLSAGRITVTDALPGPPPAERAQIRLTMAGDDLLALVAGDLDFARAWASGRVRLEAGVRDLLRLRSLL</sequence>
<dbReference type="Gene3D" id="3.30.1050.10">
    <property type="entry name" value="SCP2 sterol-binding domain"/>
    <property type="match status" value="1"/>
</dbReference>
<dbReference type="EMBL" id="JARWBG010000050">
    <property type="protein sequence ID" value="MDH2392882.1"/>
    <property type="molecule type" value="Genomic_DNA"/>
</dbReference>
<keyword evidence="2" id="KW-1185">Reference proteome</keyword>
<organism evidence="1 2">
    <name type="scientific">Streptomyces chengmaiensis</name>
    <dbReference type="NCBI Taxonomy" id="3040919"/>
    <lineage>
        <taxon>Bacteria</taxon>
        <taxon>Bacillati</taxon>
        <taxon>Actinomycetota</taxon>
        <taxon>Actinomycetes</taxon>
        <taxon>Kitasatosporales</taxon>
        <taxon>Streptomycetaceae</taxon>
        <taxon>Streptomyces</taxon>
    </lineage>
</organism>
<dbReference type="SUPFAM" id="SSF55718">
    <property type="entry name" value="SCP-like"/>
    <property type="match status" value="1"/>
</dbReference>
<evidence type="ECO:0000313" key="2">
    <source>
        <dbReference type="Proteomes" id="UP001223144"/>
    </source>
</evidence>
<proteinExistence type="predicted"/>
<accession>A0ABT6HX21</accession>
<evidence type="ECO:0000313" key="1">
    <source>
        <dbReference type="EMBL" id="MDH2392882.1"/>
    </source>
</evidence>